<dbReference type="PANTHER" id="PTHR47910:SF2">
    <property type="entry name" value="RIBULOSE BISPHOSPHATE CARBOXYLASE LARGE CHAIN, CATALYTIC DOMAIN-CONTAINING PROTEIN"/>
    <property type="match status" value="1"/>
</dbReference>
<gene>
    <name evidence="2" type="ORF">H5410_015531</name>
</gene>
<dbReference type="Proteomes" id="UP000824120">
    <property type="component" value="Chromosome 3"/>
</dbReference>
<evidence type="ECO:0000313" key="2">
    <source>
        <dbReference type="EMBL" id="KAG5615707.1"/>
    </source>
</evidence>
<keyword evidence="3" id="KW-1185">Reference proteome</keyword>
<evidence type="ECO:0000256" key="1">
    <source>
        <dbReference type="SAM" id="Phobius"/>
    </source>
</evidence>
<feature type="transmembrane region" description="Helical" evidence="1">
    <location>
        <begin position="29"/>
        <end position="47"/>
    </location>
</feature>
<sequence length="201" mass="23933">MALRFNIEVMAINTSNWTCKVQIMDMKQILSLIIITSHPLIINIFFICISQSSLTLQEQQIRAAAYGDDIEYYVEKFILLDTYLISVARVKVSLSSYERLIHKFYCLLDKEILVEHVKSNDELEKPLSAKYHNFCQYYPNNFRTCCINWYIPPTNHQLAENLYTHVSYSPLWPFKICRPQFEKKWYCIHPAFRRNQFLLTL</sequence>
<comment type="caution">
    <text evidence="2">The sequence shown here is derived from an EMBL/GenBank/DDBJ whole genome shotgun (WGS) entry which is preliminary data.</text>
</comment>
<name>A0A9J5ZUD6_SOLCO</name>
<evidence type="ECO:0000313" key="3">
    <source>
        <dbReference type="Proteomes" id="UP000824120"/>
    </source>
</evidence>
<reference evidence="2 3" key="1">
    <citation type="submission" date="2020-09" db="EMBL/GenBank/DDBJ databases">
        <title>De no assembly of potato wild relative species, Solanum commersonii.</title>
        <authorList>
            <person name="Cho K."/>
        </authorList>
    </citation>
    <scope>NUCLEOTIDE SEQUENCE [LARGE SCALE GENOMIC DNA]</scope>
    <source>
        <strain evidence="2">LZ3.2</strain>
        <tissue evidence="2">Leaf</tissue>
    </source>
</reference>
<protein>
    <submittedName>
        <fullName evidence="2">Uncharacterized protein</fullName>
    </submittedName>
</protein>
<keyword evidence="1" id="KW-1133">Transmembrane helix</keyword>
<dbReference type="EMBL" id="JACXVP010000003">
    <property type="protein sequence ID" value="KAG5615707.1"/>
    <property type="molecule type" value="Genomic_DNA"/>
</dbReference>
<keyword evidence="1" id="KW-0812">Transmembrane</keyword>
<dbReference type="Gene3D" id="2.40.50.140">
    <property type="entry name" value="Nucleic acid-binding proteins"/>
    <property type="match status" value="1"/>
</dbReference>
<proteinExistence type="predicted"/>
<dbReference type="PANTHER" id="PTHR47910">
    <property type="entry name" value="RIBULOSE BISPHOSPHATE CARBOXYLASE LARGE CHAIN, CATALYTIC DOMAIN-CONTAINING PROTEIN"/>
    <property type="match status" value="1"/>
</dbReference>
<dbReference type="AlphaFoldDB" id="A0A9J5ZUD6"/>
<keyword evidence="1" id="KW-0472">Membrane</keyword>
<dbReference type="InterPro" id="IPR012340">
    <property type="entry name" value="NA-bd_OB-fold"/>
</dbReference>
<accession>A0A9J5ZUD6</accession>
<organism evidence="2 3">
    <name type="scientific">Solanum commersonii</name>
    <name type="common">Commerson's wild potato</name>
    <name type="synonym">Commerson's nightshade</name>
    <dbReference type="NCBI Taxonomy" id="4109"/>
    <lineage>
        <taxon>Eukaryota</taxon>
        <taxon>Viridiplantae</taxon>
        <taxon>Streptophyta</taxon>
        <taxon>Embryophyta</taxon>
        <taxon>Tracheophyta</taxon>
        <taxon>Spermatophyta</taxon>
        <taxon>Magnoliopsida</taxon>
        <taxon>eudicotyledons</taxon>
        <taxon>Gunneridae</taxon>
        <taxon>Pentapetalae</taxon>
        <taxon>asterids</taxon>
        <taxon>lamiids</taxon>
        <taxon>Solanales</taxon>
        <taxon>Solanaceae</taxon>
        <taxon>Solanoideae</taxon>
        <taxon>Solaneae</taxon>
        <taxon>Solanum</taxon>
    </lineage>
</organism>
<dbReference type="OrthoDB" id="1725660at2759"/>